<name>A0A2Z2P1T2_9GAMM</name>
<evidence type="ECO:0000313" key="1">
    <source>
        <dbReference type="EMBL" id="ASJ76198.1"/>
    </source>
</evidence>
<evidence type="ECO:0008006" key="3">
    <source>
        <dbReference type="Google" id="ProtNLM"/>
    </source>
</evidence>
<dbReference type="EMBL" id="CP018632">
    <property type="protein sequence ID" value="ASJ76198.1"/>
    <property type="molecule type" value="Genomic_DNA"/>
</dbReference>
<evidence type="ECO:0000313" key="2">
    <source>
        <dbReference type="Proteomes" id="UP000250079"/>
    </source>
</evidence>
<keyword evidence="2" id="KW-1185">Reference proteome</keyword>
<dbReference type="OrthoDB" id="7068543at2"/>
<accession>A0A2Z2P1T2</accession>
<dbReference type="KEGG" id="gai:IMCC3135_30745"/>
<proteinExistence type="predicted"/>
<reference evidence="1 2" key="1">
    <citation type="submission" date="2016-12" db="EMBL/GenBank/DDBJ databases">
        <authorList>
            <person name="Song W.-J."/>
            <person name="Kurnit D.M."/>
        </authorList>
    </citation>
    <scope>NUCLEOTIDE SEQUENCE [LARGE SCALE GENOMIC DNA]</scope>
    <source>
        <strain evidence="1 2">IMCC3135</strain>
    </source>
</reference>
<sequence>MIEDKFGDYVREWIPLIDAYLAKQQKPIRGRVLSAALHFVDDVIVEVRGDTKEDYHEKPWFAIVYWHVRKWYEDFYGDQLNQPTDELPGVVFINHTPFELRMAITVSEVVEEGVSSNMVFPVEVRPEDKLTDWFLSPPNTSMIPAEGHDKLDTEIRTIVLNTRTLNLGLMTAKLESPSLNEFAGSIVGHIRTAICLILSNNTEGQSVSIWELHMAVEKSIKLFLEQRSIGYTKTHDVRKLRDLAPSDFDSTSLDEYFGNMISGSEAVKRRYCQGDEMSSDYIFNFYMSSLAITSFYADSLDRTYGVKNAKFTFKKPPWLDLPSAPPSPQSTCESKLNYNSTLDL</sequence>
<dbReference type="AlphaFoldDB" id="A0A2Z2P1T2"/>
<gene>
    <name evidence="1" type="ORF">IMCC3135_30745</name>
</gene>
<dbReference type="Proteomes" id="UP000250079">
    <property type="component" value="Chromosome"/>
</dbReference>
<organism evidence="1 2">
    <name type="scientific">Granulosicoccus antarcticus IMCC3135</name>
    <dbReference type="NCBI Taxonomy" id="1192854"/>
    <lineage>
        <taxon>Bacteria</taxon>
        <taxon>Pseudomonadati</taxon>
        <taxon>Pseudomonadota</taxon>
        <taxon>Gammaproteobacteria</taxon>
        <taxon>Chromatiales</taxon>
        <taxon>Granulosicoccaceae</taxon>
        <taxon>Granulosicoccus</taxon>
    </lineage>
</organism>
<protein>
    <recommendedName>
        <fullName evidence="3">HEPN domain-containing protein</fullName>
    </recommendedName>
</protein>
<dbReference type="RefSeq" id="WP_088921001.1">
    <property type="nucleotide sequence ID" value="NZ_CP018632.1"/>
</dbReference>